<feature type="compositionally biased region" description="Pro residues" evidence="1">
    <location>
        <begin position="50"/>
        <end position="66"/>
    </location>
</feature>
<reference evidence="3" key="1">
    <citation type="journal article" date="2020" name="bioRxiv">
        <title>Comparative genomics of Chlamydomonas.</title>
        <authorList>
            <person name="Craig R.J."/>
            <person name="Hasan A.R."/>
            <person name="Ness R.W."/>
            <person name="Keightley P.D."/>
        </authorList>
    </citation>
    <scope>NUCLEOTIDE SEQUENCE</scope>
    <source>
        <strain evidence="3">CCAP 11/70</strain>
    </source>
</reference>
<dbReference type="OrthoDB" id="532588at2759"/>
<protein>
    <submittedName>
        <fullName evidence="3">Uncharacterized protein</fullName>
    </submittedName>
</protein>
<dbReference type="PRINTS" id="PR01217">
    <property type="entry name" value="PRICHEXTENSN"/>
</dbReference>
<proteinExistence type="predicted"/>
<sequence>MAHIRSWRANALALALALALSAALVNGGEVAASPDAPSGDPPPLREPRPPPRPPGQPKSPPPPVLASPPEEYAPPTATPSPRRPPYSPSPPRHPPRPPLTPRSPPRPPPAPGRPPRAPPSPPRLPSPPRPPPVPRPPRPPPRPANPPRWPPIALPPSHPPLPDLPTFPPEEPVEPPPPSLPPTVPDAPRPPLPAYPPFPPTYPPRPLQPPRPRRPRRRPPPLPPSPPVPPPSPPKPPTPPPAPPPPPPQYTMNFGKCKASLQKAKFGNWEMTRPLHEQTPDSLVLYLHTNNMPAVAKAFGDVYPPNFPITSIYFGYFYSAGVMMWTPQLDKESYRELKPWYSIKLNGQELSSVKDHKNVGLQKNPFSSVYSLKGSLRVQDVVPSDKPYRLEIYKVCDENMPSATWNCSVVPSPQWIFVSKAGHVSWAAWSVSQSLRVNGVWFKDHAWCPVKFAINEP</sequence>
<keyword evidence="2" id="KW-0732">Signal</keyword>
<dbReference type="AlphaFoldDB" id="A0A836BV25"/>
<feature type="region of interest" description="Disordered" evidence="1">
    <location>
        <begin position="29"/>
        <end position="252"/>
    </location>
</feature>
<feature type="compositionally biased region" description="Pro residues" evidence="1">
    <location>
        <begin position="220"/>
        <end position="249"/>
    </location>
</feature>
<feature type="chain" id="PRO_5033034108" evidence="2">
    <location>
        <begin position="28"/>
        <end position="457"/>
    </location>
</feature>
<evidence type="ECO:0000313" key="4">
    <source>
        <dbReference type="Proteomes" id="UP000612055"/>
    </source>
</evidence>
<accession>A0A836BV25</accession>
<keyword evidence="4" id="KW-1185">Reference proteome</keyword>
<evidence type="ECO:0000256" key="2">
    <source>
        <dbReference type="SAM" id="SignalP"/>
    </source>
</evidence>
<gene>
    <name evidence="3" type="ORF">HYH03_011892</name>
</gene>
<evidence type="ECO:0000313" key="3">
    <source>
        <dbReference type="EMBL" id="KAG2489612.1"/>
    </source>
</evidence>
<name>A0A836BV25_9CHLO</name>
<evidence type="ECO:0000256" key="1">
    <source>
        <dbReference type="SAM" id="MobiDB-lite"/>
    </source>
</evidence>
<comment type="caution">
    <text evidence="3">The sequence shown here is derived from an EMBL/GenBank/DDBJ whole genome shotgun (WGS) entry which is preliminary data.</text>
</comment>
<organism evidence="3 4">
    <name type="scientific">Edaphochlamys debaryana</name>
    <dbReference type="NCBI Taxonomy" id="47281"/>
    <lineage>
        <taxon>Eukaryota</taxon>
        <taxon>Viridiplantae</taxon>
        <taxon>Chlorophyta</taxon>
        <taxon>core chlorophytes</taxon>
        <taxon>Chlorophyceae</taxon>
        <taxon>CS clade</taxon>
        <taxon>Chlamydomonadales</taxon>
        <taxon>Chlamydomonadales incertae sedis</taxon>
        <taxon>Edaphochlamys</taxon>
    </lineage>
</organism>
<feature type="compositionally biased region" description="Pro residues" evidence="1">
    <location>
        <begin position="76"/>
        <end position="210"/>
    </location>
</feature>
<dbReference type="EMBL" id="JAEHOE010000071">
    <property type="protein sequence ID" value="KAG2489612.1"/>
    <property type="molecule type" value="Genomic_DNA"/>
</dbReference>
<feature type="signal peptide" evidence="2">
    <location>
        <begin position="1"/>
        <end position="27"/>
    </location>
</feature>
<dbReference type="Proteomes" id="UP000612055">
    <property type="component" value="Unassembled WGS sequence"/>
</dbReference>